<feature type="transmembrane region" description="Helical" evidence="1">
    <location>
        <begin position="20"/>
        <end position="39"/>
    </location>
</feature>
<sequence length="45" mass="4572">MRPIVCIANCEEVVGPSPTWAAAGAVALIIGAIVVAVSVRRGRTP</sequence>
<organism evidence="2 3">
    <name type="scientific">Methanoculleus submarinus</name>
    <dbReference type="NCBI Taxonomy" id="204050"/>
    <lineage>
        <taxon>Archaea</taxon>
        <taxon>Methanobacteriati</taxon>
        <taxon>Methanobacteriota</taxon>
        <taxon>Stenosarchaea group</taxon>
        <taxon>Methanomicrobia</taxon>
        <taxon>Methanomicrobiales</taxon>
        <taxon>Methanomicrobiaceae</taxon>
        <taxon>Methanoculleus</taxon>
    </lineage>
</organism>
<keyword evidence="3" id="KW-1185">Reference proteome</keyword>
<proteinExistence type="predicted"/>
<evidence type="ECO:0000256" key="1">
    <source>
        <dbReference type="SAM" id="Phobius"/>
    </source>
</evidence>
<keyword evidence="1" id="KW-0812">Transmembrane</keyword>
<dbReference type="EMBL" id="CP109831">
    <property type="protein sequence ID" value="UYU19560.1"/>
    <property type="molecule type" value="Genomic_DNA"/>
</dbReference>
<dbReference type="Proteomes" id="UP001156196">
    <property type="component" value="Chromosome"/>
</dbReference>
<protein>
    <recommendedName>
        <fullName evidence="4">LPXTG cell wall anchor domain-containing protein</fullName>
    </recommendedName>
</protein>
<evidence type="ECO:0000313" key="3">
    <source>
        <dbReference type="Proteomes" id="UP001156196"/>
    </source>
</evidence>
<reference evidence="2" key="1">
    <citation type="submission" date="2022-10" db="EMBL/GenBank/DDBJ databases">
        <title>Complete genome of Methanoculleus submarinus DSM 15122.</title>
        <authorList>
            <person name="Chen S.-C."/>
            <person name="Lai S.-J."/>
            <person name="You Y.-T."/>
        </authorList>
    </citation>
    <scope>NUCLEOTIDE SEQUENCE</scope>
    <source>
        <strain evidence="2">DSM 15122</strain>
    </source>
</reference>
<keyword evidence="1" id="KW-0472">Membrane</keyword>
<gene>
    <name evidence="2" type="ORF">OH143_05575</name>
</gene>
<accession>A0AAX3EBN0</accession>
<dbReference type="KEGG" id="msum:OH143_05575"/>
<dbReference type="AlphaFoldDB" id="A0AAX3EBN0"/>
<evidence type="ECO:0000313" key="2">
    <source>
        <dbReference type="EMBL" id="UYU19560.1"/>
    </source>
</evidence>
<dbReference type="RefSeq" id="WP_187147925.1">
    <property type="nucleotide sequence ID" value="NZ_CP109831.1"/>
</dbReference>
<dbReference type="GeneID" id="58787970"/>
<keyword evidence="1" id="KW-1133">Transmembrane helix</keyword>
<evidence type="ECO:0008006" key="4">
    <source>
        <dbReference type="Google" id="ProtNLM"/>
    </source>
</evidence>
<name>A0AAX3EBN0_9EURY</name>